<gene>
    <name evidence="2" type="ORF">EU557_04045</name>
</gene>
<organism evidence="2 3">
    <name type="scientific">Hymenobacter wooponensis</name>
    <dbReference type="NCBI Taxonomy" id="1525360"/>
    <lineage>
        <taxon>Bacteria</taxon>
        <taxon>Pseudomonadati</taxon>
        <taxon>Bacteroidota</taxon>
        <taxon>Cytophagia</taxon>
        <taxon>Cytophagales</taxon>
        <taxon>Hymenobacteraceae</taxon>
        <taxon>Hymenobacter</taxon>
    </lineage>
</organism>
<keyword evidence="3" id="KW-1185">Reference proteome</keyword>
<accession>A0A4Z0MU46</accession>
<evidence type="ECO:0000313" key="3">
    <source>
        <dbReference type="Proteomes" id="UP000298284"/>
    </source>
</evidence>
<dbReference type="EMBL" id="SRKZ01000001">
    <property type="protein sequence ID" value="TGD82960.1"/>
    <property type="molecule type" value="Genomic_DNA"/>
</dbReference>
<dbReference type="AlphaFoldDB" id="A0A4Z0MU46"/>
<name>A0A4Z0MU46_9BACT</name>
<evidence type="ECO:0000259" key="1">
    <source>
        <dbReference type="Pfam" id="PF14080"/>
    </source>
</evidence>
<comment type="caution">
    <text evidence="2">The sequence shown here is derived from an EMBL/GenBank/DDBJ whole genome shotgun (WGS) entry which is preliminary data.</text>
</comment>
<proteinExistence type="predicted"/>
<dbReference type="Proteomes" id="UP000298284">
    <property type="component" value="Unassembled WGS sequence"/>
</dbReference>
<evidence type="ECO:0000313" key="2">
    <source>
        <dbReference type="EMBL" id="TGD82960.1"/>
    </source>
</evidence>
<feature type="domain" description="DUF4261" evidence="1">
    <location>
        <begin position="206"/>
        <end position="281"/>
    </location>
</feature>
<dbReference type="RefSeq" id="WP_135529116.1">
    <property type="nucleotide sequence ID" value="NZ_SRKZ01000001.1"/>
</dbReference>
<sequence>MGIFDFLKAKGQRSEPEPQDANFPQMLTAKLLFAEAPVFDKQAIVTELKKSFQSVDSPDLDGSMLFFFPNTKVSFTDGEVAAQCTIFFPDKDKAGVKMPEEALQQNWHWEEAAETAAACRYEVLLSDFMTRQLDYKSRLELFMQFLVAVTKATRPQAIHSVGAQKLIAPNDLMDSWEANGRSTLHSLVNVRLFNVSNGSAGETVMDTVGMHLLGLPDFQIRFTDLDPSAVGSLLWSYAYYTYNKGDVITDGSTIQGLQQGSKWKCERQDSMVAPDRLVLTIQPA</sequence>
<protein>
    <submittedName>
        <fullName evidence="2">DUF4261 domain-containing protein</fullName>
    </submittedName>
</protein>
<reference evidence="2 3" key="1">
    <citation type="submission" date="2019-04" db="EMBL/GenBank/DDBJ databases">
        <authorList>
            <person name="Feng G."/>
            <person name="Zhang J."/>
            <person name="Zhu H."/>
        </authorList>
    </citation>
    <scope>NUCLEOTIDE SEQUENCE [LARGE SCALE GENOMIC DNA]</scope>
    <source>
        <strain evidence="2 3">JCM 19491</strain>
    </source>
</reference>
<dbReference type="InterPro" id="IPR025357">
    <property type="entry name" value="DUF4261"/>
</dbReference>
<dbReference type="OrthoDB" id="277550at2"/>
<dbReference type="Pfam" id="PF14080">
    <property type="entry name" value="DUF4261"/>
    <property type="match status" value="1"/>
</dbReference>